<dbReference type="PANTHER" id="PTHR45848">
    <property type="entry name" value="DUAL SPECIFICITY PROTEIN PHOSPHATASE 12 FAMILY MEMBER"/>
    <property type="match status" value="1"/>
</dbReference>
<gene>
    <name evidence="6" type="ORF">MTR67_052579</name>
</gene>
<organism evidence="6 7">
    <name type="scientific">Solanum verrucosum</name>
    <dbReference type="NCBI Taxonomy" id="315347"/>
    <lineage>
        <taxon>Eukaryota</taxon>
        <taxon>Viridiplantae</taxon>
        <taxon>Streptophyta</taxon>
        <taxon>Embryophyta</taxon>
        <taxon>Tracheophyta</taxon>
        <taxon>Spermatophyta</taxon>
        <taxon>Magnoliopsida</taxon>
        <taxon>eudicotyledons</taxon>
        <taxon>Gunneridae</taxon>
        <taxon>Pentapetalae</taxon>
        <taxon>asterids</taxon>
        <taxon>lamiids</taxon>
        <taxon>Solanales</taxon>
        <taxon>Solanaceae</taxon>
        <taxon>Solanoideae</taxon>
        <taxon>Solaneae</taxon>
        <taxon>Solanum</taxon>
    </lineage>
</organism>
<dbReference type="EC" id="3.1.3.48" evidence="2"/>
<dbReference type="SUPFAM" id="SSF52799">
    <property type="entry name" value="(Phosphotyrosine protein) phosphatases II"/>
    <property type="match status" value="1"/>
</dbReference>
<reference evidence="6" key="1">
    <citation type="submission" date="2023-08" db="EMBL/GenBank/DDBJ databases">
        <title>A de novo genome assembly of Solanum verrucosum Schlechtendal, a Mexican diploid species geographically isolated from the other diploid A-genome species in potato relatives.</title>
        <authorList>
            <person name="Hosaka K."/>
        </authorList>
    </citation>
    <scope>NUCLEOTIDE SEQUENCE</scope>
    <source>
        <tissue evidence="6">Young leaves</tissue>
    </source>
</reference>
<keyword evidence="3" id="KW-0378">Hydrolase</keyword>
<dbReference type="GO" id="GO:0008138">
    <property type="term" value="F:protein tyrosine/serine/threonine phosphatase activity"/>
    <property type="evidence" value="ECO:0007669"/>
    <property type="project" value="TreeGrafter"/>
</dbReference>
<keyword evidence="7" id="KW-1185">Reference proteome</keyword>
<accession>A0AAF1A3M4</accession>
<feature type="domain" description="Dual specificity phosphatase catalytic" evidence="5">
    <location>
        <begin position="22"/>
        <end position="66"/>
    </location>
</feature>
<keyword evidence="4" id="KW-0904">Protein phosphatase</keyword>
<dbReference type="InterPro" id="IPR000340">
    <property type="entry name" value="Dual-sp_phosphatase_cat-dom"/>
</dbReference>
<dbReference type="InterPro" id="IPR029021">
    <property type="entry name" value="Prot-tyrosine_phosphatase-like"/>
</dbReference>
<dbReference type="Gene3D" id="3.90.190.10">
    <property type="entry name" value="Protein tyrosine phosphatase superfamily"/>
    <property type="match status" value="1"/>
</dbReference>
<evidence type="ECO:0000256" key="2">
    <source>
        <dbReference type="ARBA" id="ARBA00013064"/>
    </source>
</evidence>
<dbReference type="Proteomes" id="UP001234989">
    <property type="component" value="Chromosome 12"/>
</dbReference>
<evidence type="ECO:0000256" key="4">
    <source>
        <dbReference type="ARBA" id="ARBA00022912"/>
    </source>
</evidence>
<comment type="similarity">
    <text evidence="1">Belongs to the protein-tyrosine phosphatase family. Non-receptor class dual specificity subfamily.</text>
</comment>
<dbReference type="PANTHER" id="PTHR45848:SF4">
    <property type="entry name" value="DUAL SPECIFICITY PROTEIN PHOSPHATASE 12"/>
    <property type="match status" value="1"/>
</dbReference>
<evidence type="ECO:0000256" key="3">
    <source>
        <dbReference type="ARBA" id="ARBA00022801"/>
    </source>
</evidence>
<dbReference type="AlphaFoldDB" id="A0AAF1A3M4"/>
<evidence type="ECO:0000313" key="7">
    <source>
        <dbReference type="Proteomes" id="UP001234989"/>
    </source>
</evidence>
<sequence length="104" mass="11760">MLGDASWPMALMEGKQSRFSCAAIIAAYLMKTEQLSQEDAIESLRQSCEFVCPNDGFLDQLKMFEQMGFKVDHASSVYKRFHLKVLGPLSHFSLSIVRLLLLIT</sequence>
<proteinExistence type="inferred from homology"/>
<evidence type="ECO:0000256" key="1">
    <source>
        <dbReference type="ARBA" id="ARBA00008601"/>
    </source>
</evidence>
<evidence type="ECO:0000259" key="5">
    <source>
        <dbReference type="Pfam" id="PF00782"/>
    </source>
</evidence>
<protein>
    <recommendedName>
        <fullName evidence="2">protein-tyrosine-phosphatase</fullName>
        <ecNumber evidence="2">3.1.3.48</ecNumber>
    </recommendedName>
</protein>
<name>A0AAF1A3M4_SOLVR</name>
<dbReference type="GO" id="GO:0004725">
    <property type="term" value="F:protein tyrosine phosphatase activity"/>
    <property type="evidence" value="ECO:0007669"/>
    <property type="project" value="UniProtKB-EC"/>
</dbReference>
<dbReference type="Pfam" id="PF00782">
    <property type="entry name" value="DSPc"/>
    <property type="match status" value="1"/>
</dbReference>
<evidence type="ECO:0000313" key="6">
    <source>
        <dbReference type="EMBL" id="WMV59194.1"/>
    </source>
</evidence>
<dbReference type="EMBL" id="CP133623">
    <property type="protein sequence ID" value="WMV59194.1"/>
    <property type="molecule type" value="Genomic_DNA"/>
</dbReference>